<reference evidence="1" key="1">
    <citation type="submission" date="2023-10" db="EMBL/GenBank/DDBJ databases">
        <authorList>
            <person name="Chen Y."/>
            <person name="Shah S."/>
            <person name="Dougan E. K."/>
            <person name="Thang M."/>
            <person name="Chan C."/>
        </authorList>
    </citation>
    <scope>NUCLEOTIDE SEQUENCE [LARGE SCALE GENOMIC DNA]</scope>
</reference>
<name>A0ABN9UWV9_9DINO</name>
<feature type="non-terminal residue" evidence="1">
    <location>
        <position position="528"/>
    </location>
</feature>
<feature type="non-terminal residue" evidence="1">
    <location>
        <position position="1"/>
    </location>
</feature>
<keyword evidence="2" id="KW-1185">Reference proteome</keyword>
<comment type="caution">
    <text evidence="1">The sequence shown here is derived from an EMBL/GenBank/DDBJ whole genome shotgun (WGS) entry which is preliminary data.</text>
</comment>
<organism evidence="1 2">
    <name type="scientific">Prorocentrum cordatum</name>
    <dbReference type="NCBI Taxonomy" id="2364126"/>
    <lineage>
        <taxon>Eukaryota</taxon>
        <taxon>Sar</taxon>
        <taxon>Alveolata</taxon>
        <taxon>Dinophyceae</taxon>
        <taxon>Prorocentrales</taxon>
        <taxon>Prorocentraceae</taxon>
        <taxon>Prorocentrum</taxon>
    </lineage>
</organism>
<proteinExistence type="predicted"/>
<evidence type="ECO:0000313" key="1">
    <source>
        <dbReference type="EMBL" id="CAK0864423.1"/>
    </source>
</evidence>
<sequence>YTPQQRKQWWRDLIGICRKWKVQLPFLDANARLGSIVSDAVGRGGFRQDEDESGGLFHDMLLETGMAAANTLVPSLSQDSYTFVASKSETPHIIDYTAVEQSMIPALDQHQVDMNQHLHDIIQYMYVGAQTCFPKPARVPIKPCVSQDDRMTASKLAEHMLGFLVKSEPALRRASKHSRNKLLDDLAQQMCSAKSSHESRVEWKVLYQLQRFGGKRSKFQVEGLRIRRGPQGEVLATSGDLSEAPTDYFAVVENGQTLSWEELVDRYNALPERGNVYPRELDMITPSRRLKHDIMKRGTDIASLHLRSAMLAAKARKRADLSLYTDLKAAFYSVIRGLVARIPQDSEDIQNTLTDLEVPRCLEPLCHALVAKPGALDALENKHLLEAVVDVMECNWFQVRGSTRVVAPRLGTRPGMPLADLLFIIAFDPIIVAVNNRLGALGYLQKTRDVDPSQRIFRGREHEHAEEDVWDPAFMDDLVNGIELLGARLWKEAAISPVTIMYERTKSRGFTMNWKAGKTELMAFFSGT</sequence>
<gene>
    <name evidence="1" type="ORF">PCOR1329_LOCUS52329</name>
</gene>
<dbReference type="EMBL" id="CAUYUJ010016365">
    <property type="protein sequence ID" value="CAK0864423.1"/>
    <property type="molecule type" value="Genomic_DNA"/>
</dbReference>
<protein>
    <recommendedName>
        <fullName evidence="3">RNA-directed RNA polymerase</fullName>
    </recommendedName>
</protein>
<dbReference type="Proteomes" id="UP001189429">
    <property type="component" value="Unassembled WGS sequence"/>
</dbReference>
<evidence type="ECO:0008006" key="3">
    <source>
        <dbReference type="Google" id="ProtNLM"/>
    </source>
</evidence>
<accession>A0ABN9UWV9</accession>
<evidence type="ECO:0000313" key="2">
    <source>
        <dbReference type="Proteomes" id="UP001189429"/>
    </source>
</evidence>